<dbReference type="EC" id="5.2.1.8" evidence="2 11"/>
<dbReference type="InterPro" id="IPR052273">
    <property type="entry name" value="PPIase_FKBP"/>
</dbReference>
<evidence type="ECO:0000256" key="5">
    <source>
        <dbReference type="ARBA" id="ARBA00022737"/>
    </source>
</evidence>
<evidence type="ECO:0000256" key="4">
    <source>
        <dbReference type="ARBA" id="ARBA00022729"/>
    </source>
</evidence>
<dbReference type="InterPro" id="IPR011992">
    <property type="entry name" value="EF-hand-dom_pair"/>
</dbReference>
<evidence type="ECO:0000313" key="15">
    <source>
        <dbReference type="Proteomes" id="UP000261540"/>
    </source>
</evidence>
<evidence type="ECO:0000256" key="1">
    <source>
        <dbReference type="ARBA" id="ARBA00000971"/>
    </source>
</evidence>
<dbReference type="GO" id="GO:0005783">
    <property type="term" value="C:endoplasmic reticulum"/>
    <property type="evidence" value="ECO:0007669"/>
    <property type="project" value="UniProtKB-ARBA"/>
</dbReference>
<keyword evidence="7" id="KW-0106">Calcium</keyword>
<keyword evidence="9" id="KW-0325">Glycoprotein</keyword>
<evidence type="ECO:0000256" key="11">
    <source>
        <dbReference type="PROSITE-ProRule" id="PRU00277"/>
    </source>
</evidence>
<reference evidence="14" key="2">
    <citation type="submission" date="2025-09" db="UniProtKB">
        <authorList>
            <consortium name="Ensembl"/>
        </authorList>
    </citation>
    <scope>IDENTIFICATION</scope>
</reference>
<evidence type="ECO:0000256" key="10">
    <source>
        <dbReference type="ARBA" id="ARBA00023235"/>
    </source>
</evidence>
<evidence type="ECO:0000259" key="13">
    <source>
        <dbReference type="PROSITE" id="PS50222"/>
    </source>
</evidence>
<keyword evidence="15" id="KW-1185">Reference proteome</keyword>
<feature type="domain" description="PPIase FKBP-type" evidence="12">
    <location>
        <begin position="105"/>
        <end position="196"/>
    </location>
</feature>
<name>A0A3B3TFV5_9TELE</name>
<evidence type="ECO:0000256" key="3">
    <source>
        <dbReference type="ARBA" id="ARBA00022723"/>
    </source>
</evidence>
<evidence type="ECO:0000256" key="9">
    <source>
        <dbReference type="ARBA" id="ARBA00023180"/>
    </source>
</evidence>
<protein>
    <recommendedName>
        <fullName evidence="2 11">peptidylprolyl isomerase</fullName>
        <ecNumber evidence="2 11">5.2.1.8</ecNumber>
    </recommendedName>
</protein>
<dbReference type="InterPro" id="IPR046357">
    <property type="entry name" value="PPIase_dom_sf"/>
</dbReference>
<dbReference type="InterPro" id="IPR001179">
    <property type="entry name" value="PPIase_FKBP_dom"/>
</dbReference>
<evidence type="ECO:0000256" key="2">
    <source>
        <dbReference type="ARBA" id="ARBA00013194"/>
    </source>
</evidence>
<dbReference type="SUPFAM" id="SSF54534">
    <property type="entry name" value="FKBP-like"/>
    <property type="match status" value="1"/>
</dbReference>
<dbReference type="Ensembl" id="ENSPKIT00000022213.1">
    <property type="protein sequence ID" value="ENSPKIP00000041181.1"/>
    <property type="gene ID" value="ENSPKIG00000017833.1"/>
</dbReference>
<keyword evidence="6" id="KW-0256">Endoplasmic reticulum</keyword>
<evidence type="ECO:0000256" key="7">
    <source>
        <dbReference type="ARBA" id="ARBA00022837"/>
    </source>
</evidence>
<comment type="catalytic activity">
    <reaction evidence="1 11">
        <text>[protein]-peptidylproline (omega=180) = [protein]-peptidylproline (omega=0)</text>
        <dbReference type="Rhea" id="RHEA:16237"/>
        <dbReference type="Rhea" id="RHEA-COMP:10747"/>
        <dbReference type="Rhea" id="RHEA-COMP:10748"/>
        <dbReference type="ChEBI" id="CHEBI:83833"/>
        <dbReference type="ChEBI" id="CHEBI:83834"/>
        <dbReference type="EC" id="5.2.1.8"/>
    </reaction>
</comment>
<dbReference type="PROSITE" id="PS50059">
    <property type="entry name" value="FKBP_PPIASE"/>
    <property type="match status" value="1"/>
</dbReference>
<keyword evidence="5" id="KW-0677">Repeat</keyword>
<keyword evidence="3" id="KW-0479">Metal-binding</keyword>
<sequence>MNINRNVIFQNTSAKSLFGNVSVNRSVMCQCDWAFCSVPGGLDLRPHVIPCHAGVVVMAVFMCLFLYLQLCSSWGDPAAAGGGLDEVQIEVLFIPEDCTRKSRRGDLMNAHYDGYLAQDGTKFYCSRSDKAGHPQWFILGVGQIIRGLDMGMMGMCAGEKRKITIPPSLAYGEKGKDPLIPPNATVIFEVEVYSVSRGPRSKEGFMEIDVDMDRSLSKDEVRKHLKQSYEKDGRQQEEKFYDAIIADLFRKSDHDGDGEISAKEYNVYQHDEF</sequence>
<feature type="domain" description="EF-hand" evidence="13">
    <location>
        <begin position="196"/>
        <end position="231"/>
    </location>
</feature>
<dbReference type="Proteomes" id="UP000261540">
    <property type="component" value="Unplaced"/>
</dbReference>
<evidence type="ECO:0000256" key="6">
    <source>
        <dbReference type="ARBA" id="ARBA00022824"/>
    </source>
</evidence>
<dbReference type="AlphaFoldDB" id="A0A3B3TFV5"/>
<dbReference type="Gene3D" id="1.10.238.10">
    <property type="entry name" value="EF-hand"/>
    <property type="match status" value="1"/>
</dbReference>
<accession>A0A3B3TFV5</accession>
<evidence type="ECO:0000313" key="14">
    <source>
        <dbReference type="Ensembl" id="ENSPKIP00000041181.1"/>
    </source>
</evidence>
<keyword evidence="4" id="KW-0732">Signal</keyword>
<reference evidence="14" key="1">
    <citation type="submission" date="2025-08" db="UniProtKB">
        <authorList>
            <consortium name="Ensembl"/>
        </authorList>
    </citation>
    <scope>IDENTIFICATION</scope>
</reference>
<dbReference type="PANTHER" id="PTHR46222:SF2">
    <property type="entry name" value="PEPTIDYL-PROLYL CIS-TRANS ISOMERASE FKBP7"/>
    <property type="match status" value="1"/>
</dbReference>
<dbReference type="GO" id="GO:0005509">
    <property type="term" value="F:calcium ion binding"/>
    <property type="evidence" value="ECO:0007669"/>
    <property type="project" value="InterPro"/>
</dbReference>
<keyword evidence="8 11" id="KW-0697">Rotamase</keyword>
<dbReference type="Pfam" id="PF13499">
    <property type="entry name" value="EF-hand_7"/>
    <property type="match status" value="1"/>
</dbReference>
<dbReference type="SUPFAM" id="SSF47473">
    <property type="entry name" value="EF-hand"/>
    <property type="match status" value="1"/>
</dbReference>
<dbReference type="FunFam" id="3.10.50.40:FF:000006">
    <property type="entry name" value="Peptidyl-prolyl cis-trans isomerase"/>
    <property type="match status" value="1"/>
</dbReference>
<dbReference type="InterPro" id="IPR002048">
    <property type="entry name" value="EF_hand_dom"/>
</dbReference>
<dbReference type="CDD" id="cd00051">
    <property type="entry name" value="EFh"/>
    <property type="match status" value="1"/>
</dbReference>
<dbReference type="PROSITE" id="PS00018">
    <property type="entry name" value="EF_HAND_1"/>
    <property type="match status" value="2"/>
</dbReference>
<dbReference type="PROSITE" id="PS50222">
    <property type="entry name" value="EF_HAND_2"/>
    <property type="match status" value="2"/>
</dbReference>
<feature type="domain" description="EF-hand" evidence="13">
    <location>
        <begin position="240"/>
        <end position="273"/>
    </location>
</feature>
<proteinExistence type="predicted"/>
<dbReference type="InterPro" id="IPR018247">
    <property type="entry name" value="EF_Hand_1_Ca_BS"/>
</dbReference>
<dbReference type="Gene3D" id="3.10.50.40">
    <property type="match status" value="1"/>
</dbReference>
<dbReference type="PANTHER" id="PTHR46222">
    <property type="entry name" value="PEPTIDYL-PROLYL CIS-TRANS ISOMERASE FKBP7/14"/>
    <property type="match status" value="1"/>
</dbReference>
<dbReference type="GO" id="GO:0003755">
    <property type="term" value="F:peptidyl-prolyl cis-trans isomerase activity"/>
    <property type="evidence" value="ECO:0007669"/>
    <property type="project" value="UniProtKB-KW"/>
</dbReference>
<dbReference type="GeneTree" id="ENSGT00940000159964"/>
<evidence type="ECO:0000256" key="8">
    <source>
        <dbReference type="ARBA" id="ARBA00023110"/>
    </source>
</evidence>
<organism evidence="14 15">
    <name type="scientific">Paramormyrops kingsleyae</name>
    <dbReference type="NCBI Taxonomy" id="1676925"/>
    <lineage>
        <taxon>Eukaryota</taxon>
        <taxon>Metazoa</taxon>
        <taxon>Chordata</taxon>
        <taxon>Craniata</taxon>
        <taxon>Vertebrata</taxon>
        <taxon>Euteleostomi</taxon>
        <taxon>Actinopterygii</taxon>
        <taxon>Neopterygii</taxon>
        <taxon>Teleostei</taxon>
        <taxon>Osteoglossocephala</taxon>
        <taxon>Osteoglossomorpha</taxon>
        <taxon>Osteoglossiformes</taxon>
        <taxon>Mormyridae</taxon>
        <taxon>Paramormyrops</taxon>
    </lineage>
</organism>
<dbReference type="STRING" id="1676925.ENSPKIP00000041181"/>
<keyword evidence="10 11" id="KW-0413">Isomerase</keyword>
<dbReference type="Pfam" id="PF00254">
    <property type="entry name" value="FKBP_C"/>
    <property type="match status" value="1"/>
</dbReference>
<evidence type="ECO:0000259" key="12">
    <source>
        <dbReference type="PROSITE" id="PS50059"/>
    </source>
</evidence>